<organism evidence="1 2">
    <name type="scientific">Tuber aestivum</name>
    <name type="common">summer truffle</name>
    <dbReference type="NCBI Taxonomy" id="59557"/>
    <lineage>
        <taxon>Eukaryota</taxon>
        <taxon>Fungi</taxon>
        <taxon>Dikarya</taxon>
        <taxon>Ascomycota</taxon>
        <taxon>Pezizomycotina</taxon>
        <taxon>Pezizomycetes</taxon>
        <taxon>Pezizales</taxon>
        <taxon>Tuberaceae</taxon>
        <taxon>Tuber</taxon>
    </lineage>
</organism>
<reference evidence="1" key="1">
    <citation type="submission" date="2015-10" db="EMBL/GenBank/DDBJ databases">
        <authorList>
            <person name="Regsiter A."/>
            <person name="william w."/>
        </authorList>
    </citation>
    <scope>NUCLEOTIDE SEQUENCE</scope>
    <source>
        <strain evidence="1">Montdore</strain>
    </source>
</reference>
<name>A0A292Q486_9PEZI</name>
<keyword evidence="2" id="KW-1185">Reference proteome</keyword>
<proteinExistence type="predicted"/>
<evidence type="ECO:0000313" key="2">
    <source>
        <dbReference type="Proteomes" id="UP001412239"/>
    </source>
</evidence>
<dbReference type="Proteomes" id="UP001412239">
    <property type="component" value="Unassembled WGS sequence"/>
</dbReference>
<feature type="non-terminal residue" evidence="1">
    <location>
        <position position="127"/>
    </location>
</feature>
<dbReference type="AlphaFoldDB" id="A0A292Q486"/>
<accession>A0A292Q486</accession>
<sequence>MGSYLYMYNARTGTAPSCVYGVRALPTGVRLCANLGIPVRYCRYCSTGIVPGLAKSTNSCALPIHSRREAGENAGSDGALDTVTRADISVMNAHTKDRYILNEANLPVCPLQNTCTSTLTPDWERVV</sequence>
<evidence type="ECO:0000313" key="1">
    <source>
        <dbReference type="EMBL" id="CUS13775.1"/>
    </source>
</evidence>
<protein>
    <submittedName>
        <fullName evidence="1">Uncharacterized protein</fullName>
    </submittedName>
</protein>
<dbReference type="EMBL" id="LN890967">
    <property type="protein sequence ID" value="CUS13775.1"/>
    <property type="molecule type" value="Genomic_DNA"/>
</dbReference>
<gene>
    <name evidence="1" type="ORF">GSTUAT00002136001</name>
</gene>